<keyword evidence="1" id="KW-0472">Membrane</keyword>
<dbReference type="AlphaFoldDB" id="A0A1H7GHG8"/>
<dbReference type="EMBL" id="FOAF01000001">
    <property type="protein sequence ID" value="SEK37539.1"/>
    <property type="molecule type" value="Genomic_DNA"/>
</dbReference>
<proteinExistence type="predicted"/>
<keyword evidence="1" id="KW-1133">Transmembrane helix</keyword>
<protein>
    <submittedName>
        <fullName evidence="2">Uncharacterized protein</fullName>
    </submittedName>
</protein>
<evidence type="ECO:0000313" key="3">
    <source>
        <dbReference type="Proteomes" id="UP000199421"/>
    </source>
</evidence>
<reference evidence="3" key="1">
    <citation type="submission" date="2016-10" db="EMBL/GenBank/DDBJ databases">
        <authorList>
            <person name="Varghese N."/>
            <person name="Submissions S."/>
        </authorList>
    </citation>
    <scope>NUCLEOTIDE SEQUENCE [LARGE SCALE GENOMIC DNA]</scope>
    <source>
        <strain evidence="3">DSM 18733</strain>
    </source>
</reference>
<keyword evidence="1" id="KW-0812">Transmembrane</keyword>
<keyword evidence="3" id="KW-1185">Reference proteome</keyword>
<feature type="transmembrane region" description="Helical" evidence="1">
    <location>
        <begin position="54"/>
        <end position="73"/>
    </location>
</feature>
<organism evidence="2 3">
    <name type="scientific">Olivibacter domesticus</name>
    <name type="common">Pseudosphingobacterium domesticum</name>
    <dbReference type="NCBI Taxonomy" id="407022"/>
    <lineage>
        <taxon>Bacteria</taxon>
        <taxon>Pseudomonadati</taxon>
        <taxon>Bacteroidota</taxon>
        <taxon>Sphingobacteriia</taxon>
        <taxon>Sphingobacteriales</taxon>
        <taxon>Sphingobacteriaceae</taxon>
        <taxon>Olivibacter</taxon>
    </lineage>
</organism>
<sequence>MRTVRIMILVISYVALIGDGQVVFQVWGSLTFVEKCFLERARQENSDRTKYTNNYFFFHTTVAVTAPPLVVFVTT</sequence>
<gene>
    <name evidence="2" type="ORF">SAMN05661044_00086</name>
</gene>
<accession>A0A1H7GHG8</accession>
<evidence type="ECO:0000256" key="1">
    <source>
        <dbReference type="SAM" id="Phobius"/>
    </source>
</evidence>
<dbReference type="STRING" id="407022.SAMN05661044_00086"/>
<feature type="transmembrane region" description="Helical" evidence="1">
    <location>
        <begin position="6"/>
        <end position="33"/>
    </location>
</feature>
<dbReference type="Proteomes" id="UP000199421">
    <property type="component" value="Unassembled WGS sequence"/>
</dbReference>
<name>A0A1H7GHG8_OLID1</name>
<evidence type="ECO:0000313" key="2">
    <source>
        <dbReference type="EMBL" id="SEK37539.1"/>
    </source>
</evidence>